<reference evidence="2" key="2">
    <citation type="submission" date="2018-04" db="EMBL/GenBank/DDBJ databases">
        <title>OnivRS2 (Oryza nivara Reference Sequence Version 2).</title>
        <authorList>
            <person name="Zhang J."/>
            <person name="Kudrna D."/>
            <person name="Lee S."/>
            <person name="Talag J."/>
            <person name="Rajasekar S."/>
            <person name="Welchert J."/>
            <person name="Hsing Y.-I."/>
            <person name="Wing R.A."/>
        </authorList>
    </citation>
    <scope>NUCLEOTIDE SEQUENCE [LARGE SCALE GENOMIC DNA]</scope>
</reference>
<reference evidence="2" key="1">
    <citation type="submission" date="2015-04" db="UniProtKB">
        <authorList>
            <consortium name="EnsemblPlants"/>
        </authorList>
    </citation>
    <scope>IDENTIFICATION</scope>
    <source>
        <strain evidence="2">SL10</strain>
    </source>
</reference>
<feature type="compositionally biased region" description="Basic residues" evidence="1">
    <location>
        <begin position="97"/>
        <end position="116"/>
    </location>
</feature>
<dbReference type="EnsemblPlants" id="ONIVA01G20220.1">
    <property type="protein sequence ID" value="ONIVA01G20220.1"/>
    <property type="gene ID" value="ONIVA01G20220"/>
</dbReference>
<evidence type="ECO:0000256" key="1">
    <source>
        <dbReference type="SAM" id="MobiDB-lite"/>
    </source>
</evidence>
<evidence type="ECO:0000313" key="2">
    <source>
        <dbReference type="EnsemblPlants" id="ONIVA01G20220.1"/>
    </source>
</evidence>
<keyword evidence="3" id="KW-1185">Reference proteome</keyword>
<dbReference type="AlphaFoldDB" id="A0A0E0FMG7"/>
<dbReference type="Proteomes" id="UP000006591">
    <property type="component" value="Chromosome 1"/>
</dbReference>
<organism evidence="2">
    <name type="scientific">Oryza nivara</name>
    <name type="common">Indian wild rice</name>
    <name type="synonym">Oryza sativa f. spontanea</name>
    <dbReference type="NCBI Taxonomy" id="4536"/>
    <lineage>
        <taxon>Eukaryota</taxon>
        <taxon>Viridiplantae</taxon>
        <taxon>Streptophyta</taxon>
        <taxon>Embryophyta</taxon>
        <taxon>Tracheophyta</taxon>
        <taxon>Spermatophyta</taxon>
        <taxon>Magnoliopsida</taxon>
        <taxon>Liliopsida</taxon>
        <taxon>Poales</taxon>
        <taxon>Poaceae</taxon>
        <taxon>BOP clade</taxon>
        <taxon>Oryzoideae</taxon>
        <taxon>Oryzeae</taxon>
        <taxon>Oryzinae</taxon>
        <taxon>Oryza</taxon>
    </lineage>
</organism>
<name>A0A0E0FMG7_ORYNI</name>
<dbReference type="HOGENOM" id="CLU_1941466_0_0_1"/>
<sequence>MSMWSASAYTCRGPRETIRATRNIVGGEIDGDLHVEDGDGLAVESGDGVVVEGGRRRLLRRNIERRRSRRAMNLETGAQRRDLRWELRRRRDDGRQNKHGSNGRRGQGHRGRHHVRGQGVVIGGGFKRGE</sequence>
<protein>
    <submittedName>
        <fullName evidence="2">Uncharacterized protein</fullName>
    </submittedName>
</protein>
<feature type="compositionally biased region" description="Basic and acidic residues" evidence="1">
    <location>
        <begin position="83"/>
        <end position="96"/>
    </location>
</feature>
<dbReference type="Gramene" id="ONIVA01G20220.1">
    <property type="protein sequence ID" value="ONIVA01G20220.1"/>
    <property type="gene ID" value="ONIVA01G20220"/>
</dbReference>
<accession>A0A0E0FMG7</accession>
<evidence type="ECO:0000313" key="3">
    <source>
        <dbReference type="Proteomes" id="UP000006591"/>
    </source>
</evidence>
<feature type="region of interest" description="Disordered" evidence="1">
    <location>
        <begin position="83"/>
        <end position="116"/>
    </location>
</feature>
<proteinExistence type="predicted"/>